<organism evidence="1 2">
    <name type="scientific">Avena sativa</name>
    <name type="common">Oat</name>
    <dbReference type="NCBI Taxonomy" id="4498"/>
    <lineage>
        <taxon>Eukaryota</taxon>
        <taxon>Viridiplantae</taxon>
        <taxon>Streptophyta</taxon>
        <taxon>Embryophyta</taxon>
        <taxon>Tracheophyta</taxon>
        <taxon>Spermatophyta</taxon>
        <taxon>Magnoliopsida</taxon>
        <taxon>Liliopsida</taxon>
        <taxon>Poales</taxon>
        <taxon>Poaceae</taxon>
        <taxon>BOP clade</taxon>
        <taxon>Pooideae</taxon>
        <taxon>Poodae</taxon>
        <taxon>Poeae</taxon>
        <taxon>Poeae Chloroplast Group 1 (Aveneae type)</taxon>
        <taxon>Aveninae</taxon>
        <taxon>Avena</taxon>
    </lineage>
</organism>
<sequence>MQLQLTKRRGSKDHKAAQSSSSEDDDGLEVKEEDPDTGHSGQMAVVDSDFYNFDADRGEKCFKRGQVWALYGDEDGMPRHYALVETVSLGREFCAQIRWLELQPDGQEGKPCGEFKVGRVDMVDSVNVFSHLVACERAAKEVYRVYPKKGSVWAFHGGEDADTGMPKYDFVVFLSGYSDLYGVSYGYLQKVEGFRSIFTRHDVGSHAVQYLQKGDVGMLSHQIPARKVSKGLDSALPPGDCWELDTASLPPELLRLEQ</sequence>
<reference evidence="1" key="2">
    <citation type="submission" date="2025-09" db="UniProtKB">
        <authorList>
            <consortium name="EnsemblPlants"/>
        </authorList>
    </citation>
    <scope>IDENTIFICATION</scope>
</reference>
<name>A0ACD5XWW9_AVESA</name>
<accession>A0ACD5XWW9</accession>
<dbReference type="Proteomes" id="UP001732700">
    <property type="component" value="Chromosome 5C"/>
</dbReference>
<protein>
    <submittedName>
        <fullName evidence="1">Uncharacterized protein</fullName>
    </submittedName>
</protein>
<evidence type="ECO:0000313" key="1">
    <source>
        <dbReference type="EnsemblPlants" id="AVESA.00010b.r2.5CG0865290.1.CDS.1"/>
    </source>
</evidence>
<evidence type="ECO:0000313" key="2">
    <source>
        <dbReference type="Proteomes" id="UP001732700"/>
    </source>
</evidence>
<reference evidence="1" key="1">
    <citation type="submission" date="2021-05" db="EMBL/GenBank/DDBJ databases">
        <authorList>
            <person name="Scholz U."/>
            <person name="Mascher M."/>
            <person name="Fiebig A."/>
        </authorList>
    </citation>
    <scope>NUCLEOTIDE SEQUENCE [LARGE SCALE GENOMIC DNA]</scope>
</reference>
<proteinExistence type="predicted"/>
<dbReference type="EnsemblPlants" id="AVESA.00010b.r2.5CG0865290.1">
    <property type="protein sequence ID" value="AVESA.00010b.r2.5CG0865290.1.CDS.1"/>
    <property type="gene ID" value="AVESA.00010b.r2.5CG0865290"/>
</dbReference>
<keyword evidence="2" id="KW-1185">Reference proteome</keyword>